<name>A0A8H4AXP0_GIGMA</name>
<dbReference type="InterPro" id="IPR009003">
    <property type="entry name" value="Peptidase_S1_PA"/>
</dbReference>
<dbReference type="AlphaFoldDB" id="A0A8H4AXP0"/>
<proteinExistence type="predicted"/>
<sequence>MNYATSFTNSTTLRSKIEERQIDKRILDGEGLHNIDGEQICSVGPLMRDNFNQFFYLTAGHCFEDQPLNPAGFVDFYHLPWYSPPTYDYIGPLEHYSISPYDFGLIHVINPIMLLSAIIKNNDYERFQELFIEDSASVISAGGSLCKSGYTTHVTCGEVTELNAAIVSEFGSEIKLELIVFDAVSYEGDSGGPVYSKALHLEPFVTAVGITVNAASSDDFDRTAALPLDVVRRFFDLTLILTA</sequence>
<dbReference type="InterPro" id="IPR043504">
    <property type="entry name" value="Peptidase_S1_PA_chymotrypsin"/>
</dbReference>
<gene>
    <name evidence="1" type="ORF">F8M41_004515</name>
</gene>
<dbReference type="CDD" id="cd21112">
    <property type="entry name" value="alphaLP-like"/>
    <property type="match status" value="1"/>
</dbReference>
<comment type="caution">
    <text evidence="1">The sequence shown here is derived from an EMBL/GenBank/DDBJ whole genome shotgun (WGS) entry which is preliminary data.</text>
</comment>
<dbReference type="SUPFAM" id="SSF50494">
    <property type="entry name" value="Trypsin-like serine proteases"/>
    <property type="match status" value="1"/>
</dbReference>
<accession>A0A8H4AXP0</accession>
<evidence type="ECO:0000313" key="1">
    <source>
        <dbReference type="EMBL" id="KAF0542530.1"/>
    </source>
</evidence>
<keyword evidence="2" id="KW-1185">Reference proteome</keyword>
<dbReference type="OrthoDB" id="10303081at2759"/>
<dbReference type="Gene3D" id="2.40.10.10">
    <property type="entry name" value="Trypsin-like serine proteases"/>
    <property type="match status" value="2"/>
</dbReference>
<organism evidence="1 2">
    <name type="scientific">Gigaspora margarita</name>
    <dbReference type="NCBI Taxonomy" id="4874"/>
    <lineage>
        <taxon>Eukaryota</taxon>
        <taxon>Fungi</taxon>
        <taxon>Fungi incertae sedis</taxon>
        <taxon>Mucoromycota</taxon>
        <taxon>Glomeromycotina</taxon>
        <taxon>Glomeromycetes</taxon>
        <taxon>Diversisporales</taxon>
        <taxon>Gigasporaceae</taxon>
        <taxon>Gigaspora</taxon>
    </lineage>
</organism>
<dbReference type="EMBL" id="WTPW01000142">
    <property type="protein sequence ID" value="KAF0542530.1"/>
    <property type="molecule type" value="Genomic_DNA"/>
</dbReference>
<protein>
    <submittedName>
        <fullName evidence="1">S1 family peptidase</fullName>
    </submittedName>
</protein>
<reference evidence="1 2" key="1">
    <citation type="journal article" date="2019" name="Environ. Microbiol.">
        <title>At the nexus of three kingdoms: the genome of the mycorrhizal fungus Gigaspora margarita provides insights into plant, endobacterial and fungal interactions.</title>
        <authorList>
            <person name="Venice F."/>
            <person name="Ghignone S."/>
            <person name="Salvioli di Fossalunga A."/>
            <person name="Amselem J."/>
            <person name="Novero M."/>
            <person name="Xianan X."/>
            <person name="Sedzielewska Toro K."/>
            <person name="Morin E."/>
            <person name="Lipzen A."/>
            <person name="Grigoriev I.V."/>
            <person name="Henrissat B."/>
            <person name="Martin F.M."/>
            <person name="Bonfante P."/>
        </authorList>
    </citation>
    <scope>NUCLEOTIDE SEQUENCE [LARGE SCALE GENOMIC DNA]</scope>
    <source>
        <strain evidence="1 2">BEG34</strain>
    </source>
</reference>
<dbReference type="Proteomes" id="UP000439903">
    <property type="component" value="Unassembled WGS sequence"/>
</dbReference>
<evidence type="ECO:0000313" key="2">
    <source>
        <dbReference type="Proteomes" id="UP000439903"/>
    </source>
</evidence>